<accession>A0A6C0IJH7</accession>
<evidence type="ECO:0000256" key="1">
    <source>
        <dbReference type="SAM" id="MobiDB-lite"/>
    </source>
</evidence>
<name>A0A6C0IJH7_9ZZZZ</name>
<evidence type="ECO:0000313" key="2">
    <source>
        <dbReference type="EMBL" id="QHT93122.1"/>
    </source>
</evidence>
<protein>
    <submittedName>
        <fullName evidence="2">Uncharacterized protein</fullName>
    </submittedName>
</protein>
<proteinExistence type="predicted"/>
<reference evidence="2" key="1">
    <citation type="journal article" date="2020" name="Nature">
        <title>Giant virus diversity and host interactions through global metagenomics.</title>
        <authorList>
            <person name="Schulz F."/>
            <person name="Roux S."/>
            <person name="Paez-Espino D."/>
            <person name="Jungbluth S."/>
            <person name="Walsh D.A."/>
            <person name="Denef V.J."/>
            <person name="McMahon K.D."/>
            <person name="Konstantinidis K.T."/>
            <person name="Eloe-Fadrosh E.A."/>
            <person name="Kyrpides N.C."/>
            <person name="Woyke T."/>
        </authorList>
    </citation>
    <scope>NUCLEOTIDE SEQUENCE</scope>
    <source>
        <strain evidence="2">GVMAG-M-3300023210-19</strain>
    </source>
</reference>
<sequence length="163" mass="19093">MFSFFKANKQEPKKEEKQLSYDGYSTNNQYSDFPPMMKDGRSIVSSWQTETQMNKELKNQNNIKSNWEYRQYLTKNAKDVMRNEFVQSANDTGYNTKNAQSPNIQSNEVQGYSNYPYSFKSVLDETKPAGYVQSDLKTTYLSRDQLESRQISPAITQDELLRR</sequence>
<dbReference type="AlphaFoldDB" id="A0A6C0IJH7"/>
<dbReference type="EMBL" id="MN740200">
    <property type="protein sequence ID" value="QHT93122.1"/>
    <property type="molecule type" value="Genomic_DNA"/>
</dbReference>
<organism evidence="2">
    <name type="scientific">viral metagenome</name>
    <dbReference type="NCBI Taxonomy" id="1070528"/>
    <lineage>
        <taxon>unclassified sequences</taxon>
        <taxon>metagenomes</taxon>
        <taxon>organismal metagenomes</taxon>
    </lineage>
</organism>
<feature type="compositionally biased region" description="Basic and acidic residues" evidence="1">
    <location>
        <begin position="8"/>
        <end position="19"/>
    </location>
</feature>
<feature type="region of interest" description="Disordered" evidence="1">
    <location>
        <begin position="1"/>
        <end position="37"/>
    </location>
</feature>